<evidence type="ECO:0000256" key="1">
    <source>
        <dbReference type="SAM" id="MobiDB-lite"/>
    </source>
</evidence>
<feature type="transmembrane region" description="Helical" evidence="2">
    <location>
        <begin position="149"/>
        <end position="173"/>
    </location>
</feature>
<protein>
    <submittedName>
        <fullName evidence="3 5">Uncharacterized protein</fullName>
    </submittedName>
</protein>
<organism evidence="3">
    <name type="scientific">Strongyloides ratti</name>
    <name type="common">Parasitic roundworm</name>
    <dbReference type="NCBI Taxonomy" id="34506"/>
    <lineage>
        <taxon>Eukaryota</taxon>
        <taxon>Metazoa</taxon>
        <taxon>Ecdysozoa</taxon>
        <taxon>Nematoda</taxon>
        <taxon>Chromadorea</taxon>
        <taxon>Rhabditida</taxon>
        <taxon>Tylenchina</taxon>
        <taxon>Panagrolaimomorpha</taxon>
        <taxon>Strongyloidoidea</taxon>
        <taxon>Strongyloididae</taxon>
        <taxon>Strongyloides</taxon>
    </lineage>
</organism>
<dbReference type="GeneID" id="36379615"/>
<keyword evidence="2" id="KW-1133">Transmembrane helix</keyword>
<keyword evidence="2" id="KW-0472">Membrane</keyword>
<dbReference type="STRING" id="34506.A0A090LIF2"/>
<evidence type="ECO:0000256" key="2">
    <source>
        <dbReference type="SAM" id="Phobius"/>
    </source>
</evidence>
<evidence type="ECO:0000313" key="5">
    <source>
        <dbReference type="WBParaSite" id="SRAE_2000191400.1"/>
    </source>
</evidence>
<dbReference type="EMBL" id="LN609529">
    <property type="protein sequence ID" value="CEF67250.1"/>
    <property type="molecule type" value="Genomic_DNA"/>
</dbReference>
<keyword evidence="4" id="KW-1185">Reference proteome</keyword>
<feature type="compositionally biased region" description="Basic and acidic residues" evidence="1">
    <location>
        <begin position="212"/>
        <end position="224"/>
    </location>
</feature>
<dbReference type="RefSeq" id="XP_024506450.1">
    <property type="nucleotide sequence ID" value="XM_024652923.1"/>
</dbReference>
<gene>
    <name evidence="3 5 6" type="ORF">SRAE_2000191400</name>
</gene>
<dbReference type="Proteomes" id="UP000035682">
    <property type="component" value="Unplaced"/>
</dbReference>
<sequence>MVKANVTSNNSSTNKPIDEILDTATQRTTISSTEENIKVTTESFTIKPSTVEPSTIKASTVEPSTVKPIATIPPMTATIKPITTTTTIMPTNIDESPNDQSYNENQDHLNNMDNTYLSESATEPPININKKSFNETERRQVGENNTFKLVGIGAGIVVVIAVIIGIILCIVYTKRKMKAKKLKEEEMKINKAARCRLDSNLNINADKTLTYRSDKERKHSERNSVHQNNKKRNTH</sequence>
<dbReference type="WormBase" id="SRAE_2000191400">
    <property type="protein sequence ID" value="SRP06949"/>
    <property type="gene ID" value="WBGene00262121"/>
</dbReference>
<dbReference type="CTD" id="36379615"/>
<name>A0A090LIF2_STRRB</name>
<proteinExistence type="predicted"/>
<keyword evidence="2" id="KW-0812">Transmembrane</keyword>
<feature type="region of interest" description="Disordered" evidence="1">
    <location>
        <begin position="212"/>
        <end position="235"/>
    </location>
</feature>
<accession>A0A090LIF2</accession>
<evidence type="ECO:0000313" key="3">
    <source>
        <dbReference type="EMBL" id="CEF67250.1"/>
    </source>
</evidence>
<dbReference type="AlphaFoldDB" id="A0A090LIF2"/>
<evidence type="ECO:0000313" key="4">
    <source>
        <dbReference type="Proteomes" id="UP000035682"/>
    </source>
</evidence>
<reference evidence="5" key="2">
    <citation type="submission" date="2020-12" db="UniProtKB">
        <authorList>
            <consortium name="WormBaseParasite"/>
        </authorList>
    </citation>
    <scope>IDENTIFICATION</scope>
</reference>
<reference evidence="3 4" key="1">
    <citation type="submission" date="2014-09" db="EMBL/GenBank/DDBJ databases">
        <authorList>
            <person name="Martin A.A."/>
        </authorList>
    </citation>
    <scope>NUCLEOTIDE SEQUENCE</scope>
    <source>
        <strain evidence="4">ED321</strain>
        <strain evidence="3">ED321 Heterogonic</strain>
    </source>
</reference>
<dbReference type="WBParaSite" id="SRAE_2000191400.1">
    <property type="protein sequence ID" value="SRAE_2000191400.1"/>
    <property type="gene ID" value="WBGene00262121"/>
</dbReference>
<evidence type="ECO:0000313" key="6">
    <source>
        <dbReference type="WormBase" id="SRAE_2000191400"/>
    </source>
</evidence>
<dbReference type="OMA" id="TWWITSS"/>